<name>A0A0A8ZS36_ARUDO</name>
<reference evidence="1" key="2">
    <citation type="journal article" date="2015" name="Data Brief">
        <title>Shoot transcriptome of the giant reed, Arundo donax.</title>
        <authorList>
            <person name="Barrero R.A."/>
            <person name="Guerrero F.D."/>
            <person name="Moolhuijzen P."/>
            <person name="Goolsby J.A."/>
            <person name="Tidwell J."/>
            <person name="Bellgard S.E."/>
            <person name="Bellgard M.I."/>
        </authorList>
    </citation>
    <scope>NUCLEOTIDE SEQUENCE</scope>
    <source>
        <tissue evidence="1">Shoot tissue taken approximately 20 cm above the soil surface</tissue>
    </source>
</reference>
<reference evidence="1" key="1">
    <citation type="submission" date="2014-09" db="EMBL/GenBank/DDBJ databases">
        <authorList>
            <person name="Magalhaes I.L.F."/>
            <person name="Oliveira U."/>
            <person name="Santos F.R."/>
            <person name="Vidigal T.H.D.A."/>
            <person name="Brescovit A.D."/>
            <person name="Santos A.J."/>
        </authorList>
    </citation>
    <scope>NUCLEOTIDE SEQUENCE</scope>
    <source>
        <tissue evidence="1">Shoot tissue taken approximately 20 cm above the soil surface</tissue>
    </source>
</reference>
<organism evidence="1">
    <name type="scientific">Arundo donax</name>
    <name type="common">Giant reed</name>
    <name type="synonym">Donax arundinaceus</name>
    <dbReference type="NCBI Taxonomy" id="35708"/>
    <lineage>
        <taxon>Eukaryota</taxon>
        <taxon>Viridiplantae</taxon>
        <taxon>Streptophyta</taxon>
        <taxon>Embryophyta</taxon>
        <taxon>Tracheophyta</taxon>
        <taxon>Spermatophyta</taxon>
        <taxon>Magnoliopsida</taxon>
        <taxon>Liliopsida</taxon>
        <taxon>Poales</taxon>
        <taxon>Poaceae</taxon>
        <taxon>PACMAD clade</taxon>
        <taxon>Arundinoideae</taxon>
        <taxon>Arundineae</taxon>
        <taxon>Arundo</taxon>
    </lineage>
</organism>
<dbReference type="AlphaFoldDB" id="A0A0A8ZS36"/>
<accession>A0A0A8ZS36</accession>
<evidence type="ECO:0000313" key="1">
    <source>
        <dbReference type="EMBL" id="JAD42234.1"/>
    </source>
</evidence>
<dbReference type="EMBL" id="GBRH01255661">
    <property type="protein sequence ID" value="JAD42234.1"/>
    <property type="molecule type" value="Transcribed_RNA"/>
</dbReference>
<sequence length="25" mass="3036">MYIFYRMLGMINHLMDAYTISPPEQ</sequence>
<proteinExistence type="predicted"/>
<protein>
    <submittedName>
        <fullName evidence="1">Uncharacterized protein</fullName>
    </submittedName>
</protein>